<dbReference type="Proteomes" id="UP000663852">
    <property type="component" value="Unassembled WGS sequence"/>
</dbReference>
<gene>
    <name evidence="3" type="ORF">EDS130_LOCUS13850</name>
    <name evidence="2" type="ORF">XAT740_LOCUS10940</name>
</gene>
<organism evidence="2 4">
    <name type="scientific">Adineta ricciae</name>
    <name type="common">Rotifer</name>
    <dbReference type="NCBI Taxonomy" id="249248"/>
    <lineage>
        <taxon>Eukaryota</taxon>
        <taxon>Metazoa</taxon>
        <taxon>Spiralia</taxon>
        <taxon>Gnathifera</taxon>
        <taxon>Rotifera</taxon>
        <taxon>Eurotatoria</taxon>
        <taxon>Bdelloidea</taxon>
        <taxon>Adinetida</taxon>
        <taxon>Adinetidae</taxon>
        <taxon>Adineta</taxon>
    </lineage>
</organism>
<accession>A0A814DN20</accession>
<dbReference type="Proteomes" id="UP000663828">
    <property type="component" value="Unassembled WGS sequence"/>
</dbReference>
<keyword evidence="4" id="KW-1185">Reference proteome</keyword>
<feature type="region of interest" description="Disordered" evidence="1">
    <location>
        <begin position="151"/>
        <end position="170"/>
    </location>
</feature>
<name>A0A814DN20_ADIRI</name>
<evidence type="ECO:0000313" key="2">
    <source>
        <dbReference type="EMBL" id="CAF0956295.1"/>
    </source>
</evidence>
<evidence type="ECO:0000313" key="3">
    <source>
        <dbReference type="EMBL" id="CAF0980522.1"/>
    </source>
</evidence>
<evidence type="ECO:0000313" key="4">
    <source>
        <dbReference type="Proteomes" id="UP000663828"/>
    </source>
</evidence>
<dbReference type="OrthoDB" id="10008801at2759"/>
<protein>
    <submittedName>
        <fullName evidence="2">Uncharacterized protein</fullName>
    </submittedName>
</protein>
<dbReference type="EMBL" id="CAJNOR010000591">
    <property type="protein sequence ID" value="CAF0956295.1"/>
    <property type="molecule type" value="Genomic_DNA"/>
</dbReference>
<dbReference type="EMBL" id="CAJNOJ010000055">
    <property type="protein sequence ID" value="CAF0980522.1"/>
    <property type="molecule type" value="Genomic_DNA"/>
</dbReference>
<comment type="caution">
    <text evidence="2">The sequence shown here is derived from an EMBL/GenBank/DDBJ whole genome shotgun (WGS) entry which is preliminary data.</text>
</comment>
<sequence length="203" mass="22647">MLAFAARRIAYTLSPLIGQVLRTSLPRTPMTLIRPLSLTPVCHNFPNMQQMMDELSKNPKAMALLQAIKKDPKIMHAVQDLIETMSRKGYIDLKNPTKQPSLAMLADNEIRTKLFELVRLLAAAGVFNTKVGANPLEAFSNVIGLLMPSSSKDKGKERLADGKQSSSAPKYDFTYDATAKEKKVQSTEDTVQAWADKFKKMFK</sequence>
<feature type="compositionally biased region" description="Basic and acidic residues" evidence="1">
    <location>
        <begin position="151"/>
        <end position="161"/>
    </location>
</feature>
<proteinExistence type="predicted"/>
<evidence type="ECO:0000256" key="1">
    <source>
        <dbReference type="SAM" id="MobiDB-lite"/>
    </source>
</evidence>
<reference evidence="2" key="1">
    <citation type="submission" date="2021-02" db="EMBL/GenBank/DDBJ databases">
        <authorList>
            <person name="Nowell W R."/>
        </authorList>
    </citation>
    <scope>NUCLEOTIDE SEQUENCE</scope>
</reference>
<dbReference type="AlphaFoldDB" id="A0A814DN20"/>